<name>A0A4P9WES5_9FUNG</name>
<gene>
    <name evidence="2" type="ORF">BDK51DRAFT_20925</name>
</gene>
<dbReference type="CDD" id="cd16841">
    <property type="entry name" value="RraA_family"/>
    <property type="match status" value="1"/>
</dbReference>
<dbReference type="InterPro" id="IPR036704">
    <property type="entry name" value="RraA/RraA-like_sf"/>
</dbReference>
<feature type="non-terminal residue" evidence="2">
    <location>
        <position position="1"/>
    </location>
</feature>
<organism evidence="2 3">
    <name type="scientific">Blyttiomyces helicus</name>
    <dbReference type="NCBI Taxonomy" id="388810"/>
    <lineage>
        <taxon>Eukaryota</taxon>
        <taxon>Fungi</taxon>
        <taxon>Fungi incertae sedis</taxon>
        <taxon>Chytridiomycota</taxon>
        <taxon>Chytridiomycota incertae sedis</taxon>
        <taxon>Chytridiomycetes</taxon>
        <taxon>Chytridiomycetes incertae sedis</taxon>
        <taxon>Blyttiomyces</taxon>
    </lineage>
</organism>
<comment type="cofactor">
    <cofactor evidence="1">
        <name>Mg(2+)</name>
        <dbReference type="ChEBI" id="CHEBI:18420"/>
    </cofactor>
</comment>
<proteinExistence type="predicted"/>
<dbReference type="GO" id="GO:0008948">
    <property type="term" value="F:oxaloacetate decarboxylase activity"/>
    <property type="evidence" value="ECO:0007669"/>
    <property type="project" value="TreeGrafter"/>
</dbReference>
<dbReference type="Gene3D" id="3.50.30.40">
    <property type="entry name" value="Ribonuclease E inhibitor RraA/RraA-like"/>
    <property type="match status" value="1"/>
</dbReference>
<sequence>RICGPAHTVAFVPLSDTTSPYPDVHPVDSVAPGAVVVIQAPAVTPNAVWGGLMTARAKYLGAAGCVVEGRIRDVAEHRAAAFPVYSRGLSTLGAGAHVRPSTVGQPITLAGSTAWPVVIRAGDIIVADGDGVVRVPSDHVKEVAALCERGIAVDGKCMEDLKSGRTIVETFAKHRGKPAGGSEI</sequence>
<feature type="binding site" evidence="1">
    <location>
        <position position="73"/>
    </location>
    <ligand>
        <name>Mg(2+)</name>
        <dbReference type="ChEBI" id="CHEBI:18420"/>
    </ligand>
</feature>
<feature type="binding site" evidence="1">
    <location>
        <begin position="50"/>
        <end position="53"/>
    </location>
    <ligand>
        <name>substrate</name>
    </ligand>
</feature>
<dbReference type="InterPro" id="IPR005493">
    <property type="entry name" value="RraA/RraA-like"/>
</dbReference>
<keyword evidence="1" id="KW-0460">Magnesium</keyword>
<dbReference type="Proteomes" id="UP000269721">
    <property type="component" value="Unassembled WGS sequence"/>
</dbReference>
<dbReference type="PANTHER" id="PTHR33254">
    <property type="entry name" value="4-HYDROXY-4-METHYL-2-OXOGLUTARATE ALDOLASE 3-RELATED"/>
    <property type="match status" value="1"/>
</dbReference>
<dbReference type="AlphaFoldDB" id="A0A4P9WES5"/>
<keyword evidence="1" id="KW-0479">Metal-binding</keyword>
<dbReference type="GO" id="GO:0046872">
    <property type="term" value="F:metal ion binding"/>
    <property type="evidence" value="ECO:0007669"/>
    <property type="project" value="UniProtKB-KW"/>
</dbReference>
<dbReference type="SUPFAM" id="SSF89562">
    <property type="entry name" value="RraA-like"/>
    <property type="match status" value="1"/>
</dbReference>
<keyword evidence="3" id="KW-1185">Reference proteome</keyword>
<dbReference type="OrthoDB" id="1476984at2759"/>
<evidence type="ECO:0000313" key="3">
    <source>
        <dbReference type="Proteomes" id="UP000269721"/>
    </source>
</evidence>
<evidence type="ECO:0000256" key="1">
    <source>
        <dbReference type="PIRSR" id="PIRSR605493-1"/>
    </source>
</evidence>
<dbReference type="GO" id="GO:0047443">
    <property type="term" value="F:4-hydroxy-4-methyl-2-oxoglutarate aldolase activity"/>
    <property type="evidence" value="ECO:0007669"/>
    <property type="project" value="TreeGrafter"/>
</dbReference>
<evidence type="ECO:0000313" key="2">
    <source>
        <dbReference type="EMBL" id="RKO90902.1"/>
    </source>
</evidence>
<accession>A0A4P9WES5</accession>
<feature type="binding site" evidence="1">
    <location>
        <position position="72"/>
    </location>
    <ligand>
        <name>substrate</name>
    </ligand>
</feature>
<dbReference type="PANTHER" id="PTHR33254:SF4">
    <property type="entry name" value="4-HYDROXY-4-METHYL-2-OXOGLUTARATE ALDOLASE 3-RELATED"/>
    <property type="match status" value="1"/>
</dbReference>
<protein>
    <submittedName>
        <fullName evidence="2">Ribonuclease E inhibitor RraA/Dimethylmenaquinone methyltransferase</fullName>
    </submittedName>
</protein>
<dbReference type="Pfam" id="PF03737">
    <property type="entry name" value="RraA-like"/>
    <property type="match status" value="1"/>
</dbReference>
<reference evidence="3" key="1">
    <citation type="journal article" date="2018" name="Nat. Microbiol.">
        <title>Leveraging single-cell genomics to expand the fungal tree of life.</title>
        <authorList>
            <person name="Ahrendt S.R."/>
            <person name="Quandt C.A."/>
            <person name="Ciobanu D."/>
            <person name="Clum A."/>
            <person name="Salamov A."/>
            <person name="Andreopoulos B."/>
            <person name="Cheng J.F."/>
            <person name="Woyke T."/>
            <person name="Pelin A."/>
            <person name="Henrissat B."/>
            <person name="Reynolds N.K."/>
            <person name="Benny G.L."/>
            <person name="Smith M.E."/>
            <person name="James T.Y."/>
            <person name="Grigoriev I.V."/>
        </authorList>
    </citation>
    <scope>NUCLEOTIDE SEQUENCE [LARGE SCALE GENOMIC DNA]</scope>
</reference>
<dbReference type="EMBL" id="KZ995323">
    <property type="protein sequence ID" value="RKO90902.1"/>
    <property type="molecule type" value="Genomic_DNA"/>
</dbReference>